<protein>
    <submittedName>
        <fullName evidence="2">Uncharacterized protein</fullName>
    </submittedName>
</protein>
<accession>A0A9D3Y8C4</accession>
<dbReference type="EMBL" id="JAIWYP010000016">
    <property type="protein sequence ID" value="KAH3693839.1"/>
    <property type="molecule type" value="Genomic_DNA"/>
</dbReference>
<organism evidence="2 3">
    <name type="scientific">Dreissena polymorpha</name>
    <name type="common">Zebra mussel</name>
    <name type="synonym">Mytilus polymorpha</name>
    <dbReference type="NCBI Taxonomy" id="45954"/>
    <lineage>
        <taxon>Eukaryota</taxon>
        <taxon>Metazoa</taxon>
        <taxon>Spiralia</taxon>
        <taxon>Lophotrochozoa</taxon>
        <taxon>Mollusca</taxon>
        <taxon>Bivalvia</taxon>
        <taxon>Autobranchia</taxon>
        <taxon>Heteroconchia</taxon>
        <taxon>Euheterodonta</taxon>
        <taxon>Imparidentia</taxon>
        <taxon>Neoheterodontei</taxon>
        <taxon>Myida</taxon>
        <taxon>Dreissenoidea</taxon>
        <taxon>Dreissenidae</taxon>
        <taxon>Dreissena</taxon>
    </lineage>
</organism>
<name>A0A9D3Y8C4_DREPO</name>
<comment type="caution">
    <text evidence="2">The sequence shown here is derived from an EMBL/GenBank/DDBJ whole genome shotgun (WGS) entry which is preliminary data.</text>
</comment>
<sequence>METFMKKAMEDWCVDLEKKRKKEQEKLNVLLEELDVSEDDESETDTFESYQKMNWESEVLLYELDQLENKEI</sequence>
<dbReference type="Proteomes" id="UP000828390">
    <property type="component" value="Unassembled WGS sequence"/>
</dbReference>
<reference evidence="2" key="1">
    <citation type="journal article" date="2019" name="bioRxiv">
        <title>The Genome of the Zebra Mussel, Dreissena polymorpha: A Resource for Invasive Species Research.</title>
        <authorList>
            <person name="McCartney M.A."/>
            <person name="Auch B."/>
            <person name="Kono T."/>
            <person name="Mallez S."/>
            <person name="Zhang Y."/>
            <person name="Obille A."/>
            <person name="Becker A."/>
            <person name="Abrahante J.E."/>
            <person name="Garbe J."/>
            <person name="Badalamenti J.P."/>
            <person name="Herman A."/>
            <person name="Mangelson H."/>
            <person name="Liachko I."/>
            <person name="Sullivan S."/>
            <person name="Sone E.D."/>
            <person name="Koren S."/>
            <person name="Silverstein K.A.T."/>
            <person name="Beckman K.B."/>
            <person name="Gohl D.M."/>
        </authorList>
    </citation>
    <scope>NUCLEOTIDE SEQUENCE</scope>
    <source>
        <strain evidence="2">Duluth1</strain>
        <tissue evidence="2">Whole animal</tissue>
    </source>
</reference>
<keyword evidence="1" id="KW-0175">Coiled coil</keyword>
<keyword evidence="3" id="KW-1185">Reference proteome</keyword>
<proteinExistence type="predicted"/>
<reference evidence="2" key="2">
    <citation type="submission" date="2020-11" db="EMBL/GenBank/DDBJ databases">
        <authorList>
            <person name="McCartney M.A."/>
            <person name="Auch B."/>
            <person name="Kono T."/>
            <person name="Mallez S."/>
            <person name="Becker A."/>
            <person name="Gohl D.M."/>
            <person name="Silverstein K.A.T."/>
            <person name="Koren S."/>
            <person name="Bechman K.B."/>
            <person name="Herman A."/>
            <person name="Abrahante J.E."/>
            <person name="Garbe J."/>
        </authorList>
    </citation>
    <scope>NUCLEOTIDE SEQUENCE</scope>
    <source>
        <strain evidence="2">Duluth1</strain>
        <tissue evidence="2">Whole animal</tissue>
    </source>
</reference>
<dbReference type="AlphaFoldDB" id="A0A9D3Y8C4"/>
<gene>
    <name evidence="2" type="ORF">DPMN_081278</name>
</gene>
<evidence type="ECO:0000313" key="3">
    <source>
        <dbReference type="Proteomes" id="UP000828390"/>
    </source>
</evidence>
<feature type="coiled-coil region" evidence="1">
    <location>
        <begin position="13"/>
        <end position="40"/>
    </location>
</feature>
<evidence type="ECO:0000256" key="1">
    <source>
        <dbReference type="SAM" id="Coils"/>
    </source>
</evidence>
<evidence type="ECO:0000313" key="2">
    <source>
        <dbReference type="EMBL" id="KAH3693839.1"/>
    </source>
</evidence>